<dbReference type="AlphaFoldDB" id="A0A2I0B281"/>
<protein>
    <submittedName>
        <fullName evidence="2">Uncharacterized protein</fullName>
    </submittedName>
</protein>
<feature type="compositionally biased region" description="Basic residues" evidence="1">
    <location>
        <begin position="1"/>
        <end position="11"/>
    </location>
</feature>
<evidence type="ECO:0000313" key="2">
    <source>
        <dbReference type="EMBL" id="PKA61900.1"/>
    </source>
</evidence>
<keyword evidence="3" id="KW-1185">Reference proteome</keyword>
<feature type="region of interest" description="Disordered" evidence="1">
    <location>
        <begin position="1"/>
        <end position="36"/>
    </location>
</feature>
<feature type="compositionally biased region" description="Polar residues" evidence="1">
    <location>
        <begin position="15"/>
        <end position="27"/>
    </location>
</feature>
<evidence type="ECO:0000256" key="1">
    <source>
        <dbReference type="SAM" id="MobiDB-lite"/>
    </source>
</evidence>
<evidence type="ECO:0000313" key="3">
    <source>
        <dbReference type="Proteomes" id="UP000236161"/>
    </source>
</evidence>
<reference evidence="2 3" key="1">
    <citation type="journal article" date="2017" name="Nature">
        <title>The Apostasia genome and the evolution of orchids.</title>
        <authorList>
            <person name="Zhang G.Q."/>
            <person name="Liu K.W."/>
            <person name="Li Z."/>
            <person name="Lohaus R."/>
            <person name="Hsiao Y.Y."/>
            <person name="Niu S.C."/>
            <person name="Wang J.Y."/>
            <person name="Lin Y.C."/>
            <person name="Xu Q."/>
            <person name="Chen L.J."/>
            <person name="Yoshida K."/>
            <person name="Fujiwara S."/>
            <person name="Wang Z.W."/>
            <person name="Zhang Y.Q."/>
            <person name="Mitsuda N."/>
            <person name="Wang M."/>
            <person name="Liu G.H."/>
            <person name="Pecoraro L."/>
            <person name="Huang H.X."/>
            <person name="Xiao X.J."/>
            <person name="Lin M."/>
            <person name="Wu X.Y."/>
            <person name="Wu W.L."/>
            <person name="Chen Y.Y."/>
            <person name="Chang S.B."/>
            <person name="Sakamoto S."/>
            <person name="Ohme-Takagi M."/>
            <person name="Yagi M."/>
            <person name="Zeng S.J."/>
            <person name="Shen C.Y."/>
            <person name="Yeh C.M."/>
            <person name="Luo Y.B."/>
            <person name="Tsai W.C."/>
            <person name="Van de Peer Y."/>
            <person name="Liu Z.J."/>
        </authorList>
    </citation>
    <scope>NUCLEOTIDE SEQUENCE [LARGE SCALE GENOMIC DNA]</scope>
    <source>
        <strain evidence="3">cv. Shenzhen</strain>
        <tissue evidence="2">Stem</tissue>
    </source>
</reference>
<name>A0A2I0B281_9ASPA</name>
<proteinExistence type="predicted"/>
<gene>
    <name evidence="2" type="ORF">AXF42_Ash008732</name>
</gene>
<dbReference type="EMBL" id="KZ451923">
    <property type="protein sequence ID" value="PKA61900.1"/>
    <property type="molecule type" value="Genomic_DNA"/>
</dbReference>
<sequence length="53" mass="6232">MFHYISKKRPLRLSTEMTRAQKENGSPVQREKMKKKKKISVRPILFGFCSPPP</sequence>
<organism evidence="2 3">
    <name type="scientific">Apostasia shenzhenica</name>
    <dbReference type="NCBI Taxonomy" id="1088818"/>
    <lineage>
        <taxon>Eukaryota</taxon>
        <taxon>Viridiplantae</taxon>
        <taxon>Streptophyta</taxon>
        <taxon>Embryophyta</taxon>
        <taxon>Tracheophyta</taxon>
        <taxon>Spermatophyta</taxon>
        <taxon>Magnoliopsida</taxon>
        <taxon>Liliopsida</taxon>
        <taxon>Asparagales</taxon>
        <taxon>Orchidaceae</taxon>
        <taxon>Apostasioideae</taxon>
        <taxon>Apostasia</taxon>
    </lineage>
</organism>
<accession>A0A2I0B281</accession>
<dbReference type="Proteomes" id="UP000236161">
    <property type="component" value="Unassembled WGS sequence"/>
</dbReference>